<dbReference type="EMBL" id="JARQZJ010000044">
    <property type="protein sequence ID" value="KAK9877995.1"/>
    <property type="molecule type" value="Genomic_DNA"/>
</dbReference>
<name>A0AAW1UAR1_9CUCU</name>
<keyword evidence="3" id="KW-1185">Reference proteome</keyword>
<accession>A0AAW1UAR1</accession>
<feature type="transmembrane region" description="Helical" evidence="1">
    <location>
        <begin position="24"/>
        <end position="42"/>
    </location>
</feature>
<organism evidence="2 3">
    <name type="scientific">Henosepilachna vigintioctopunctata</name>
    <dbReference type="NCBI Taxonomy" id="420089"/>
    <lineage>
        <taxon>Eukaryota</taxon>
        <taxon>Metazoa</taxon>
        <taxon>Ecdysozoa</taxon>
        <taxon>Arthropoda</taxon>
        <taxon>Hexapoda</taxon>
        <taxon>Insecta</taxon>
        <taxon>Pterygota</taxon>
        <taxon>Neoptera</taxon>
        <taxon>Endopterygota</taxon>
        <taxon>Coleoptera</taxon>
        <taxon>Polyphaga</taxon>
        <taxon>Cucujiformia</taxon>
        <taxon>Coccinelloidea</taxon>
        <taxon>Coccinellidae</taxon>
        <taxon>Epilachninae</taxon>
        <taxon>Epilachnini</taxon>
        <taxon>Henosepilachna</taxon>
    </lineage>
</organism>
<reference evidence="2 3" key="1">
    <citation type="submission" date="2023-03" db="EMBL/GenBank/DDBJ databases">
        <title>Genome insight into feeding habits of ladybird beetles.</title>
        <authorList>
            <person name="Li H.-S."/>
            <person name="Huang Y.-H."/>
            <person name="Pang H."/>
        </authorList>
    </citation>
    <scope>NUCLEOTIDE SEQUENCE [LARGE SCALE GENOMIC DNA]</scope>
    <source>
        <strain evidence="2">SYSU_2023b</strain>
        <tissue evidence="2">Whole body</tissue>
    </source>
</reference>
<comment type="caution">
    <text evidence="2">The sequence shown here is derived from an EMBL/GenBank/DDBJ whole genome shotgun (WGS) entry which is preliminary data.</text>
</comment>
<dbReference type="AlphaFoldDB" id="A0AAW1UAR1"/>
<evidence type="ECO:0000313" key="3">
    <source>
        <dbReference type="Proteomes" id="UP001431783"/>
    </source>
</evidence>
<dbReference type="Proteomes" id="UP001431783">
    <property type="component" value="Unassembled WGS sequence"/>
</dbReference>
<dbReference type="InterPro" id="IPR024491">
    <property type="entry name" value="Se_SelK/SelG"/>
</dbReference>
<evidence type="ECO:0000313" key="2">
    <source>
        <dbReference type="EMBL" id="KAK9877995.1"/>
    </source>
</evidence>
<proteinExistence type="predicted"/>
<dbReference type="Pfam" id="PF10961">
    <property type="entry name" value="SelK_SelG"/>
    <property type="match status" value="1"/>
</dbReference>
<keyword evidence="1" id="KW-1133">Transmembrane helix</keyword>
<keyword evidence="1" id="KW-0472">Membrane</keyword>
<gene>
    <name evidence="2" type="ORF">WA026_020209</name>
</gene>
<sequence>MVYISGDGTVCDKAPWSIDRVLKMFYGLINFVILFFQTLVGLDVKPKQSLRSGGGGPKKFMTLRDVNPPTIGGCPGGACGR</sequence>
<protein>
    <recommendedName>
        <fullName evidence="4">Selenoprotein K</fullName>
    </recommendedName>
</protein>
<evidence type="ECO:0000256" key="1">
    <source>
        <dbReference type="SAM" id="Phobius"/>
    </source>
</evidence>
<keyword evidence="1" id="KW-0812">Transmembrane</keyword>
<evidence type="ECO:0008006" key="4">
    <source>
        <dbReference type="Google" id="ProtNLM"/>
    </source>
</evidence>